<name>A0AAW1TMQ4_9CUCU</name>
<dbReference type="Proteomes" id="UP001431783">
    <property type="component" value="Unassembled WGS sequence"/>
</dbReference>
<feature type="compositionally biased region" description="Polar residues" evidence="1">
    <location>
        <begin position="240"/>
        <end position="256"/>
    </location>
</feature>
<evidence type="ECO:0000313" key="3">
    <source>
        <dbReference type="Proteomes" id="UP001431783"/>
    </source>
</evidence>
<feature type="compositionally biased region" description="Basic residues" evidence="1">
    <location>
        <begin position="268"/>
        <end position="277"/>
    </location>
</feature>
<feature type="region of interest" description="Disordered" evidence="1">
    <location>
        <begin position="217"/>
        <end position="287"/>
    </location>
</feature>
<organism evidence="2 3">
    <name type="scientific">Henosepilachna vigintioctopunctata</name>
    <dbReference type="NCBI Taxonomy" id="420089"/>
    <lineage>
        <taxon>Eukaryota</taxon>
        <taxon>Metazoa</taxon>
        <taxon>Ecdysozoa</taxon>
        <taxon>Arthropoda</taxon>
        <taxon>Hexapoda</taxon>
        <taxon>Insecta</taxon>
        <taxon>Pterygota</taxon>
        <taxon>Neoptera</taxon>
        <taxon>Endopterygota</taxon>
        <taxon>Coleoptera</taxon>
        <taxon>Polyphaga</taxon>
        <taxon>Cucujiformia</taxon>
        <taxon>Coccinelloidea</taxon>
        <taxon>Coccinellidae</taxon>
        <taxon>Epilachninae</taxon>
        <taxon>Epilachnini</taxon>
        <taxon>Henosepilachna</taxon>
    </lineage>
</organism>
<comment type="caution">
    <text evidence="2">The sequence shown here is derived from an EMBL/GenBank/DDBJ whole genome shotgun (WGS) entry which is preliminary data.</text>
</comment>
<evidence type="ECO:0000313" key="2">
    <source>
        <dbReference type="EMBL" id="KAK9872044.1"/>
    </source>
</evidence>
<dbReference type="EMBL" id="JARQZJ010000008">
    <property type="protein sequence ID" value="KAK9872044.1"/>
    <property type="molecule type" value="Genomic_DNA"/>
</dbReference>
<dbReference type="AlphaFoldDB" id="A0AAW1TMQ4"/>
<keyword evidence="3" id="KW-1185">Reference proteome</keyword>
<feature type="compositionally biased region" description="Low complexity" evidence="1">
    <location>
        <begin position="221"/>
        <end position="233"/>
    </location>
</feature>
<reference evidence="2 3" key="1">
    <citation type="submission" date="2023-03" db="EMBL/GenBank/DDBJ databases">
        <title>Genome insight into feeding habits of ladybird beetles.</title>
        <authorList>
            <person name="Li H.-S."/>
            <person name="Huang Y.-H."/>
            <person name="Pang H."/>
        </authorList>
    </citation>
    <scope>NUCLEOTIDE SEQUENCE [LARGE SCALE GENOMIC DNA]</scope>
    <source>
        <strain evidence="2">SYSU_2023b</strain>
        <tissue evidence="2">Whole body</tissue>
    </source>
</reference>
<feature type="region of interest" description="Disordered" evidence="1">
    <location>
        <begin position="1"/>
        <end position="36"/>
    </location>
</feature>
<evidence type="ECO:0000256" key="1">
    <source>
        <dbReference type="SAM" id="MobiDB-lite"/>
    </source>
</evidence>
<proteinExistence type="predicted"/>
<sequence length="326" mass="36902">MPDNEETRNTPVYRSSVDCTTSNPTPNPQKSYSNVVSQKKYPDKDQAIIFSALERALLQDYTIALGSTIPPKNFTHLSKMTNNRICVYLQNKVMVNNFMENIGEITVNGIEIKARKLVTPAKRLVFSNVCPTVTDEIIINEIVKLGLTPISLMTSLRISTSLPEFNRILSFRQQIYIKPGNSDIPDSLDNNQKQNAITETAINTTEYIGDFEEPHTETIEDTTTTQSISTNQTLKRPIESTPSPLTTPENSNNSCPVFTKPIQYNIKAPKKKQKKNTTHTPPKTENSENLFLLVEKYINENSSSLPLNYKQLNDMFHNIYMAYITL</sequence>
<gene>
    <name evidence="2" type="ORF">WA026_015294</name>
</gene>
<feature type="compositionally biased region" description="Polar residues" evidence="1">
    <location>
        <begin position="9"/>
        <end position="36"/>
    </location>
</feature>
<accession>A0AAW1TMQ4</accession>
<protein>
    <submittedName>
        <fullName evidence="2">Uncharacterized protein</fullName>
    </submittedName>
</protein>